<comment type="caution">
    <text evidence="2">The sequence shown here is derived from an EMBL/GenBank/DDBJ whole genome shotgun (WGS) entry which is preliminary data.</text>
</comment>
<dbReference type="Proteomes" id="UP000230750">
    <property type="component" value="Unassembled WGS sequence"/>
</dbReference>
<proteinExistence type="predicted"/>
<keyword evidence="3" id="KW-1185">Reference proteome</keyword>
<evidence type="ECO:0000313" key="3">
    <source>
        <dbReference type="Proteomes" id="UP000230750"/>
    </source>
</evidence>
<sequence length="199" mass="22789">MKFTSVLMLSTGVLMRHHQQLPEDENQVSRYEAGQFLLLLGPLVRLAYDQFARVATRSVKARRESIVSAIHWPSIEAKTRMLALPSLGEDLFAGSLQQKLQEEVAEERPWRSRNFRSSVRQRPRPFRPRENRPTRGVRAAPARPPSRGALRGRNRGTAYHPTAYRPTRSWVPRGTGRGIAPTRRDNDRSSTRPWFAAQP</sequence>
<evidence type="ECO:0000256" key="1">
    <source>
        <dbReference type="SAM" id="MobiDB-lite"/>
    </source>
</evidence>
<evidence type="ECO:0000313" key="2">
    <source>
        <dbReference type="EMBL" id="PIK40446.1"/>
    </source>
</evidence>
<dbReference type="AlphaFoldDB" id="A0A2G8JXF1"/>
<accession>A0A2G8JXF1</accession>
<organism evidence="2 3">
    <name type="scientific">Stichopus japonicus</name>
    <name type="common">Sea cucumber</name>
    <dbReference type="NCBI Taxonomy" id="307972"/>
    <lineage>
        <taxon>Eukaryota</taxon>
        <taxon>Metazoa</taxon>
        <taxon>Echinodermata</taxon>
        <taxon>Eleutherozoa</taxon>
        <taxon>Echinozoa</taxon>
        <taxon>Holothuroidea</taxon>
        <taxon>Aspidochirotacea</taxon>
        <taxon>Aspidochirotida</taxon>
        <taxon>Stichopodidae</taxon>
        <taxon>Apostichopus</taxon>
    </lineage>
</organism>
<feature type="region of interest" description="Disordered" evidence="1">
    <location>
        <begin position="105"/>
        <end position="199"/>
    </location>
</feature>
<dbReference type="EMBL" id="MRZV01001124">
    <property type="protein sequence ID" value="PIK40446.1"/>
    <property type="molecule type" value="Genomic_DNA"/>
</dbReference>
<reference evidence="2 3" key="1">
    <citation type="journal article" date="2017" name="PLoS Biol.">
        <title>The sea cucumber genome provides insights into morphological evolution and visceral regeneration.</title>
        <authorList>
            <person name="Zhang X."/>
            <person name="Sun L."/>
            <person name="Yuan J."/>
            <person name="Sun Y."/>
            <person name="Gao Y."/>
            <person name="Zhang L."/>
            <person name="Li S."/>
            <person name="Dai H."/>
            <person name="Hamel J.F."/>
            <person name="Liu C."/>
            <person name="Yu Y."/>
            <person name="Liu S."/>
            <person name="Lin W."/>
            <person name="Guo K."/>
            <person name="Jin S."/>
            <person name="Xu P."/>
            <person name="Storey K.B."/>
            <person name="Huan P."/>
            <person name="Zhang T."/>
            <person name="Zhou Y."/>
            <person name="Zhang J."/>
            <person name="Lin C."/>
            <person name="Li X."/>
            <person name="Xing L."/>
            <person name="Huo D."/>
            <person name="Sun M."/>
            <person name="Wang L."/>
            <person name="Mercier A."/>
            <person name="Li F."/>
            <person name="Yang H."/>
            <person name="Xiang J."/>
        </authorList>
    </citation>
    <scope>NUCLEOTIDE SEQUENCE [LARGE SCALE GENOMIC DNA]</scope>
    <source>
        <strain evidence="2">Shaxun</strain>
        <tissue evidence="2">Muscle</tissue>
    </source>
</reference>
<protein>
    <submittedName>
        <fullName evidence="2">Uncharacterized protein</fullName>
    </submittedName>
</protein>
<feature type="compositionally biased region" description="Low complexity" evidence="1">
    <location>
        <begin position="134"/>
        <end position="151"/>
    </location>
</feature>
<name>A0A2G8JXF1_STIJA</name>
<gene>
    <name evidence="2" type="ORF">BSL78_22729</name>
</gene>
<feature type="compositionally biased region" description="Basic residues" evidence="1">
    <location>
        <begin position="111"/>
        <end position="126"/>
    </location>
</feature>